<feature type="transmembrane region" description="Helical" evidence="1">
    <location>
        <begin position="110"/>
        <end position="127"/>
    </location>
</feature>
<dbReference type="Proteomes" id="UP000178735">
    <property type="component" value="Unassembled WGS sequence"/>
</dbReference>
<feature type="transmembrane region" description="Helical" evidence="1">
    <location>
        <begin position="12"/>
        <end position="29"/>
    </location>
</feature>
<comment type="caution">
    <text evidence="2">The sequence shown here is derived from an EMBL/GenBank/DDBJ whole genome shotgun (WGS) entry which is preliminary data.</text>
</comment>
<evidence type="ECO:0000313" key="3">
    <source>
        <dbReference type="Proteomes" id="UP000178735"/>
    </source>
</evidence>
<proteinExistence type="predicted"/>
<organism evidence="2 3">
    <name type="scientific">Candidatus Wallbacteria bacterium GWC2_49_35</name>
    <dbReference type="NCBI Taxonomy" id="1817813"/>
    <lineage>
        <taxon>Bacteria</taxon>
        <taxon>Candidatus Walliibacteriota</taxon>
    </lineage>
</organism>
<feature type="transmembrane region" description="Helical" evidence="1">
    <location>
        <begin position="139"/>
        <end position="158"/>
    </location>
</feature>
<feature type="transmembrane region" description="Helical" evidence="1">
    <location>
        <begin position="84"/>
        <end position="104"/>
    </location>
</feature>
<sequence length="164" mass="18721">MYEKKILAAFDNIRILAVAVSFFFGYRIGFQNGGYNPEAQLHFMIPIIVIVISGLTGIEGLFFAKFASEIKGFETGSNYQRQSAISQLSYAFVTLLVYILNWGIKAELTIFFAFIFFMICSAVNHLIDAVTRKNYKWQNINRPIFASLLVAGMLYPLIEMFKRL</sequence>
<dbReference type="Pfam" id="PF20589">
    <property type="entry name" value="DUF6790"/>
    <property type="match status" value="1"/>
</dbReference>
<evidence type="ECO:0000313" key="2">
    <source>
        <dbReference type="EMBL" id="OGM02689.1"/>
    </source>
</evidence>
<gene>
    <name evidence="2" type="ORF">A2008_05755</name>
</gene>
<keyword evidence="1" id="KW-0472">Membrane</keyword>
<accession>A0A1F7WJU1</accession>
<name>A0A1F7WJU1_9BACT</name>
<dbReference type="InterPro" id="IPR046740">
    <property type="entry name" value="DUF6790"/>
</dbReference>
<dbReference type="AlphaFoldDB" id="A0A1F7WJU1"/>
<reference evidence="2 3" key="1">
    <citation type="journal article" date="2016" name="Nat. Commun.">
        <title>Thousands of microbial genomes shed light on interconnected biogeochemical processes in an aquifer system.</title>
        <authorList>
            <person name="Anantharaman K."/>
            <person name="Brown C.T."/>
            <person name="Hug L.A."/>
            <person name="Sharon I."/>
            <person name="Castelle C.J."/>
            <person name="Probst A.J."/>
            <person name="Thomas B.C."/>
            <person name="Singh A."/>
            <person name="Wilkins M.J."/>
            <person name="Karaoz U."/>
            <person name="Brodie E.L."/>
            <person name="Williams K.H."/>
            <person name="Hubbard S.S."/>
            <person name="Banfield J.F."/>
        </authorList>
    </citation>
    <scope>NUCLEOTIDE SEQUENCE [LARGE SCALE GENOMIC DNA]</scope>
</reference>
<evidence type="ECO:0000256" key="1">
    <source>
        <dbReference type="SAM" id="Phobius"/>
    </source>
</evidence>
<keyword evidence="1" id="KW-0812">Transmembrane</keyword>
<feature type="transmembrane region" description="Helical" evidence="1">
    <location>
        <begin position="41"/>
        <end position="63"/>
    </location>
</feature>
<dbReference type="EMBL" id="MGFH01000203">
    <property type="protein sequence ID" value="OGM02689.1"/>
    <property type="molecule type" value="Genomic_DNA"/>
</dbReference>
<keyword evidence="1" id="KW-1133">Transmembrane helix</keyword>
<protein>
    <submittedName>
        <fullName evidence="2">Uncharacterized protein</fullName>
    </submittedName>
</protein>